<keyword evidence="3" id="KW-1185">Reference proteome</keyword>
<dbReference type="InterPro" id="IPR000209">
    <property type="entry name" value="Peptidase_S8/S53_dom"/>
</dbReference>
<evidence type="ECO:0000313" key="2">
    <source>
        <dbReference type="EMBL" id="MDT3674733.1"/>
    </source>
</evidence>
<organism evidence="2 3">
    <name type="scientific">Microcystis wesenbergii NRERC-220</name>
    <dbReference type="NCBI Taxonomy" id="3068991"/>
    <lineage>
        <taxon>Bacteria</taxon>
        <taxon>Bacillati</taxon>
        <taxon>Cyanobacteriota</taxon>
        <taxon>Cyanophyceae</taxon>
        <taxon>Oscillatoriophycideae</taxon>
        <taxon>Chroococcales</taxon>
        <taxon>Microcystaceae</taxon>
        <taxon>Microcystis</taxon>
    </lineage>
</organism>
<protein>
    <submittedName>
        <fullName evidence="2">S8 family serine peptidase</fullName>
    </submittedName>
</protein>
<dbReference type="EMBL" id="JAVSJA010000001">
    <property type="protein sequence ID" value="MDT3674733.1"/>
    <property type="molecule type" value="Genomic_DNA"/>
</dbReference>
<dbReference type="SUPFAM" id="SSF52743">
    <property type="entry name" value="Subtilisin-like"/>
    <property type="match status" value="1"/>
</dbReference>
<dbReference type="RefSeq" id="WP_288000519.1">
    <property type="nucleotide sequence ID" value="NZ_JAVSJA010000001.1"/>
</dbReference>
<proteinExistence type="predicted"/>
<name>A0ABU3HMY4_9CHRO</name>
<dbReference type="Pfam" id="PF00082">
    <property type="entry name" value="Peptidase_S8"/>
    <property type="match status" value="1"/>
</dbReference>
<gene>
    <name evidence="2" type="ORF">RAM70_09380</name>
</gene>
<comment type="caution">
    <text evidence="2">The sequence shown here is derived from an EMBL/GenBank/DDBJ whole genome shotgun (WGS) entry which is preliminary data.</text>
</comment>
<evidence type="ECO:0000259" key="1">
    <source>
        <dbReference type="Pfam" id="PF00082"/>
    </source>
</evidence>
<accession>A0ABU3HMY4</accession>
<dbReference type="Gene3D" id="3.40.50.200">
    <property type="entry name" value="Peptidase S8/S53 domain"/>
    <property type="match status" value="1"/>
</dbReference>
<evidence type="ECO:0000313" key="3">
    <source>
        <dbReference type="Proteomes" id="UP001180650"/>
    </source>
</evidence>
<feature type="domain" description="Peptidase S8/S53" evidence="1">
    <location>
        <begin position="21"/>
        <end position="93"/>
    </location>
</feature>
<sequence>MTNLPTIPGLKELQKQTKGASEITVAILDGVVDTDHPCFKGAALTRLPTLVQHQATAWQMSTHGTHIASLIFGQPNSDIQGIALNLQVLSPRPSTVPLGDRLVVVPVRLVVVPVE</sequence>
<dbReference type="InterPro" id="IPR036852">
    <property type="entry name" value="Peptidase_S8/S53_dom_sf"/>
</dbReference>
<dbReference type="Proteomes" id="UP001180650">
    <property type="component" value="Unassembled WGS sequence"/>
</dbReference>
<reference evidence="2" key="1">
    <citation type="submission" date="2023-08" db="EMBL/GenBank/DDBJ databases">
        <authorList>
            <person name="Park H.-K."/>
            <person name="Kim I.-S."/>
        </authorList>
    </citation>
    <scope>NUCLEOTIDE SEQUENCE</scope>
    <source>
        <strain evidence="2">NRERC-220</strain>
    </source>
</reference>